<reference evidence="1" key="1">
    <citation type="journal article" date="2014" name="Front. Microbiol.">
        <title>High frequency of phylogenetically diverse reductive dehalogenase-homologous genes in deep subseafloor sedimentary metagenomes.</title>
        <authorList>
            <person name="Kawai M."/>
            <person name="Futagami T."/>
            <person name="Toyoda A."/>
            <person name="Takaki Y."/>
            <person name="Nishi S."/>
            <person name="Hori S."/>
            <person name="Arai W."/>
            <person name="Tsubouchi T."/>
            <person name="Morono Y."/>
            <person name="Uchiyama I."/>
            <person name="Ito T."/>
            <person name="Fujiyama A."/>
            <person name="Inagaki F."/>
            <person name="Takami H."/>
        </authorList>
    </citation>
    <scope>NUCLEOTIDE SEQUENCE</scope>
    <source>
        <strain evidence="1">Expedition CK06-06</strain>
    </source>
</reference>
<dbReference type="AlphaFoldDB" id="X1RNJ7"/>
<proteinExistence type="predicted"/>
<comment type="caution">
    <text evidence="1">The sequence shown here is derived from an EMBL/GenBank/DDBJ whole genome shotgun (WGS) entry which is preliminary data.</text>
</comment>
<evidence type="ECO:0000313" key="1">
    <source>
        <dbReference type="EMBL" id="GAI82332.1"/>
    </source>
</evidence>
<name>X1RNJ7_9ZZZZ</name>
<dbReference type="EMBL" id="BARW01012268">
    <property type="protein sequence ID" value="GAI82332.1"/>
    <property type="molecule type" value="Genomic_DNA"/>
</dbReference>
<organism evidence="1">
    <name type="scientific">marine sediment metagenome</name>
    <dbReference type="NCBI Taxonomy" id="412755"/>
    <lineage>
        <taxon>unclassified sequences</taxon>
        <taxon>metagenomes</taxon>
        <taxon>ecological metagenomes</taxon>
    </lineage>
</organism>
<protein>
    <submittedName>
        <fullName evidence="1">Uncharacterized protein</fullName>
    </submittedName>
</protein>
<accession>X1RNJ7</accession>
<sequence>MEPPYDLLTKKYAISVPEHCTTSVRAIQDIADLCSRISALCFEPKLVDGKAKVLEYLEAAKLDIRRELAGNSKRKEAFEYALVSLGEASGFANADDLSAAGATLITTGVDLENIIILEAAHCVCSAMKES</sequence>
<gene>
    <name evidence="1" type="ORF">S12H4_23207</name>
</gene>